<gene>
    <name evidence="1" type="ORF">UVI_02045300</name>
</gene>
<reference evidence="2" key="1">
    <citation type="journal article" date="2016" name="Genome Announc.">
        <title>Genome sequence of Ustilaginoidea virens IPU010, a rice pathogenic fungus causing false smut.</title>
        <authorList>
            <person name="Kumagai T."/>
            <person name="Ishii T."/>
            <person name="Terai G."/>
            <person name="Umemura M."/>
            <person name="Machida M."/>
            <person name="Asai K."/>
        </authorList>
    </citation>
    <scope>NUCLEOTIDE SEQUENCE [LARGE SCALE GENOMIC DNA]</scope>
    <source>
        <strain evidence="2">IPU010</strain>
    </source>
</reference>
<dbReference type="AlphaFoldDB" id="A0A1B5KYU0"/>
<accession>A0A1B5KYU0</accession>
<evidence type="ECO:0000313" key="1">
    <source>
        <dbReference type="EMBL" id="GAO16175.1"/>
    </source>
</evidence>
<organism evidence="1 2">
    <name type="scientific">Ustilaginoidea virens</name>
    <name type="common">Rice false smut fungus</name>
    <name type="synonym">Villosiclava virens</name>
    <dbReference type="NCBI Taxonomy" id="1159556"/>
    <lineage>
        <taxon>Eukaryota</taxon>
        <taxon>Fungi</taxon>
        <taxon>Dikarya</taxon>
        <taxon>Ascomycota</taxon>
        <taxon>Pezizomycotina</taxon>
        <taxon>Sordariomycetes</taxon>
        <taxon>Hypocreomycetidae</taxon>
        <taxon>Hypocreales</taxon>
        <taxon>Clavicipitaceae</taxon>
        <taxon>Ustilaginoidea</taxon>
    </lineage>
</organism>
<comment type="caution">
    <text evidence="1">The sequence shown here is derived from an EMBL/GenBank/DDBJ whole genome shotgun (WGS) entry which is preliminary data.</text>
</comment>
<proteinExistence type="predicted"/>
<sequence length="74" mass="7869">MLEAEGPRGRSKGDWGFFVRVKPYGFVHGGVASAKGVGIRVLIAVWHLGKNRGGSWIDRGELGPGGALHETKKG</sequence>
<dbReference type="Proteomes" id="UP000054053">
    <property type="component" value="Unassembled WGS sequence"/>
</dbReference>
<dbReference type="EMBL" id="BBTG02000028">
    <property type="protein sequence ID" value="GAO16175.1"/>
    <property type="molecule type" value="Genomic_DNA"/>
</dbReference>
<protein>
    <submittedName>
        <fullName evidence="1">Uncharacterized protein</fullName>
    </submittedName>
</protein>
<name>A0A1B5KYU0_USTVR</name>
<evidence type="ECO:0000313" key="2">
    <source>
        <dbReference type="Proteomes" id="UP000054053"/>
    </source>
</evidence>